<evidence type="ECO:0000256" key="11">
    <source>
        <dbReference type="PIRSR" id="PIRSR016958-1"/>
    </source>
</evidence>
<accession>A0A9P1MS91</accession>
<dbReference type="PANTHER" id="PTHR12753:SF0">
    <property type="entry name" value="ALPHA N-TERMINAL PROTEIN METHYLTRANSFERASE 1"/>
    <property type="match status" value="1"/>
</dbReference>
<dbReference type="OrthoDB" id="1298661at2759"/>
<dbReference type="EMBL" id="CANHGI010000001">
    <property type="protein sequence ID" value="CAI5437809.1"/>
    <property type="molecule type" value="Genomic_DNA"/>
</dbReference>
<evidence type="ECO:0000256" key="7">
    <source>
        <dbReference type="ARBA" id="ARBA00043129"/>
    </source>
</evidence>
<dbReference type="PIRSF" id="PIRSF016958">
    <property type="entry name" value="DUF858_MeTrfase_lik"/>
    <property type="match status" value="1"/>
</dbReference>
<evidence type="ECO:0000256" key="9">
    <source>
        <dbReference type="ARBA" id="ARBA00047885"/>
    </source>
</evidence>
<dbReference type="InterPro" id="IPR008576">
    <property type="entry name" value="MeTrfase_NTM1"/>
</dbReference>
<evidence type="ECO:0000256" key="6">
    <source>
        <dbReference type="ARBA" id="ARBA00039449"/>
    </source>
</evidence>
<keyword evidence="13" id="KW-1185">Reference proteome</keyword>
<gene>
    <name evidence="12" type="ORF">CAMP_LOCUS446</name>
</gene>
<reference evidence="12" key="1">
    <citation type="submission" date="2022-11" db="EMBL/GenBank/DDBJ databases">
        <authorList>
            <person name="Kikuchi T."/>
        </authorList>
    </citation>
    <scope>NUCLEOTIDE SEQUENCE</scope>
    <source>
        <strain evidence="12">PS1010</strain>
    </source>
</reference>
<feature type="binding site" evidence="11">
    <location>
        <begin position="133"/>
        <end position="134"/>
    </location>
    <ligand>
        <name>S-adenosyl-L-methionine</name>
        <dbReference type="ChEBI" id="CHEBI:59789"/>
    </ligand>
</feature>
<evidence type="ECO:0000313" key="12">
    <source>
        <dbReference type="EMBL" id="CAI5437809.1"/>
    </source>
</evidence>
<evidence type="ECO:0000313" key="13">
    <source>
        <dbReference type="Proteomes" id="UP001152747"/>
    </source>
</evidence>
<evidence type="ECO:0000256" key="3">
    <source>
        <dbReference type="ARBA" id="ARBA00022679"/>
    </source>
</evidence>
<dbReference type="InterPro" id="IPR029063">
    <property type="entry name" value="SAM-dependent_MTases_sf"/>
</dbReference>
<comment type="catalytic activity">
    <reaction evidence="8">
        <text>N-terminal L-seryl-L-prolyl-L-lysyl-[protein] + 3 S-adenosyl-L-methionine = N-terminal N,N,N-trimethyl-L-seryl-L-prolyl-L-lysyl-[protein] + 3 S-adenosyl-L-homocysteine + 3 H(+)</text>
        <dbReference type="Rhea" id="RHEA:54724"/>
        <dbReference type="Rhea" id="RHEA-COMP:13789"/>
        <dbReference type="Rhea" id="RHEA-COMP:13973"/>
        <dbReference type="ChEBI" id="CHEBI:15378"/>
        <dbReference type="ChEBI" id="CHEBI:57856"/>
        <dbReference type="ChEBI" id="CHEBI:59789"/>
        <dbReference type="ChEBI" id="CHEBI:138061"/>
        <dbReference type="ChEBI" id="CHEBI:138317"/>
        <dbReference type="EC" id="2.1.1.244"/>
    </reaction>
</comment>
<feature type="binding site" evidence="11">
    <location>
        <position position="84"/>
    </location>
    <ligand>
        <name>S-adenosyl-L-methionine</name>
        <dbReference type="ChEBI" id="CHEBI:59789"/>
    </ligand>
</feature>
<protein>
    <recommendedName>
        <fullName evidence="6">Alpha N-terminal protein methyltransferase 1</fullName>
        <ecNumber evidence="5">2.1.1.244</ecNumber>
    </recommendedName>
    <alternativeName>
        <fullName evidence="7">X-Pro-Lys N-terminal protein methyltransferase 1</fullName>
    </alternativeName>
</protein>
<dbReference type="Gene3D" id="3.40.50.150">
    <property type="entry name" value="Vaccinia Virus protein VP39"/>
    <property type="match status" value="1"/>
</dbReference>
<evidence type="ECO:0000256" key="5">
    <source>
        <dbReference type="ARBA" id="ARBA00039112"/>
    </source>
</evidence>
<feature type="binding site" evidence="11">
    <location>
        <position position="89"/>
    </location>
    <ligand>
        <name>S-adenosyl-L-methionine</name>
        <dbReference type="ChEBI" id="CHEBI:59789"/>
    </ligand>
</feature>
<name>A0A9P1MS91_9PELO</name>
<sequence length="241" mass="27514">MDIFPELAYRITNPLFRHLRKDGRKMEIYEKAEAYWCQASQDVDGMLGGFAKLHAPDIAVSRVFLSNLKKKNLLQSTDYALDCGAGIGRVTKHLLMPMFAKVDMVDVIQDLITKSDEYIGTSEGVGEKFVEGLQNFAPPEKRYDLIWIQWVSGHLTEEDLISFFERCKEGIKPDGCIVLKDNIVGGDKTLFDDEDHSWTRTERELLKVFKDAKLEIVSKSLQTGFPHDMYPVKMYALKPAK</sequence>
<keyword evidence="2" id="KW-0489">Methyltransferase</keyword>
<evidence type="ECO:0000256" key="10">
    <source>
        <dbReference type="ARBA" id="ARBA00048167"/>
    </source>
</evidence>
<proteinExistence type="inferred from homology"/>
<evidence type="ECO:0000256" key="4">
    <source>
        <dbReference type="ARBA" id="ARBA00022691"/>
    </source>
</evidence>
<dbReference type="Pfam" id="PF05891">
    <property type="entry name" value="Methyltransf_PK"/>
    <property type="match status" value="1"/>
</dbReference>
<comment type="catalytic activity">
    <reaction evidence="10">
        <text>N-terminal L-alanyl-L-prolyl-L-lysyl-[protein] + 3 S-adenosyl-L-methionine = N-terminal N,N,N-trimethyl-L-alanyl-L-prolyl-L-lysyl-[protein] + 3 S-adenosyl-L-homocysteine + 3 H(+)</text>
        <dbReference type="Rhea" id="RHEA:54712"/>
        <dbReference type="Rhea" id="RHEA-COMP:13785"/>
        <dbReference type="Rhea" id="RHEA-COMP:13971"/>
        <dbReference type="ChEBI" id="CHEBI:15378"/>
        <dbReference type="ChEBI" id="CHEBI:57856"/>
        <dbReference type="ChEBI" id="CHEBI:59789"/>
        <dbReference type="ChEBI" id="CHEBI:138057"/>
        <dbReference type="ChEBI" id="CHEBI:138315"/>
        <dbReference type="EC" id="2.1.1.244"/>
    </reaction>
</comment>
<evidence type="ECO:0000256" key="8">
    <source>
        <dbReference type="ARBA" id="ARBA00047306"/>
    </source>
</evidence>
<dbReference type="AlphaFoldDB" id="A0A9P1MS91"/>
<dbReference type="Proteomes" id="UP001152747">
    <property type="component" value="Unassembled WGS sequence"/>
</dbReference>
<comment type="catalytic activity">
    <reaction evidence="9">
        <text>N-terminal L-prolyl-L-prolyl-L-lysyl-[protein] + 2 S-adenosyl-L-methionine = N-terminal N,N-dimethyl-L-prolyl-L-prolyl-L-lysyl-[protein] + 2 S-adenosyl-L-homocysteine + 2 H(+)</text>
        <dbReference type="Rhea" id="RHEA:54736"/>
        <dbReference type="Rhea" id="RHEA-COMP:13787"/>
        <dbReference type="Rhea" id="RHEA-COMP:13974"/>
        <dbReference type="ChEBI" id="CHEBI:15378"/>
        <dbReference type="ChEBI" id="CHEBI:57856"/>
        <dbReference type="ChEBI" id="CHEBI:59789"/>
        <dbReference type="ChEBI" id="CHEBI:138059"/>
        <dbReference type="ChEBI" id="CHEBI:138318"/>
        <dbReference type="EC" id="2.1.1.244"/>
    </reaction>
</comment>
<dbReference type="FunFam" id="3.40.50.150:FF:000025">
    <property type="entry name" value="N-terminal Xaa-Pro-Lys N-methyltransferase 1"/>
    <property type="match status" value="1"/>
</dbReference>
<dbReference type="SUPFAM" id="SSF53335">
    <property type="entry name" value="S-adenosyl-L-methionine-dependent methyltransferases"/>
    <property type="match status" value="1"/>
</dbReference>
<keyword evidence="3" id="KW-0808">Transferase</keyword>
<dbReference type="GO" id="GO:0032259">
    <property type="term" value="P:methylation"/>
    <property type="evidence" value="ECO:0007669"/>
    <property type="project" value="UniProtKB-KW"/>
</dbReference>
<keyword evidence="4 11" id="KW-0949">S-adenosyl-L-methionine</keyword>
<evidence type="ECO:0000256" key="1">
    <source>
        <dbReference type="ARBA" id="ARBA00009059"/>
    </source>
</evidence>
<comment type="similarity">
    <text evidence="1">Belongs to the methyltransferase superfamily. NTM1 family.</text>
</comment>
<organism evidence="12 13">
    <name type="scientific">Caenorhabditis angaria</name>
    <dbReference type="NCBI Taxonomy" id="860376"/>
    <lineage>
        <taxon>Eukaryota</taxon>
        <taxon>Metazoa</taxon>
        <taxon>Ecdysozoa</taxon>
        <taxon>Nematoda</taxon>
        <taxon>Chromadorea</taxon>
        <taxon>Rhabditida</taxon>
        <taxon>Rhabditina</taxon>
        <taxon>Rhabditomorpha</taxon>
        <taxon>Rhabditoidea</taxon>
        <taxon>Rhabditidae</taxon>
        <taxon>Peloderinae</taxon>
        <taxon>Caenorhabditis</taxon>
    </lineage>
</organism>
<dbReference type="GO" id="GO:0071885">
    <property type="term" value="F:N-terminal protein N-methyltransferase activity"/>
    <property type="evidence" value="ECO:0007669"/>
    <property type="project" value="UniProtKB-EC"/>
</dbReference>
<feature type="binding site" evidence="11">
    <location>
        <position position="149"/>
    </location>
    <ligand>
        <name>S-adenosyl-L-methionine</name>
        <dbReference type="ChEBI" id="CHEBI:59789"/>
    </ligand>
</feature>
<dbReference type="PANTHER" id="PTHR12753">
    <property type="entry name" value="AD-003 - RELATED"/>
    <property type="match status" value="1"/>
</dbReference>
<evidence type="ECO:0000256" key="2">
    <source>
        <dbReference type="ARBA" id="ARBA00022603"/>
    </source>
</evidence>
<comment type="caution">
    <text evidence="12">The sequence shown here is derived from an EMBL/GenBank/DDBJ whole genome shotgun (WGS) entry which is preliminary data.</text>
</comment>
<dbReference type="EC" id="2.1.1.244" evidence="5"/>
<dbReference type="GO" id="GO:0005737">
    <property type="term" value="C:cytoplasm"/>
    <property type="evidence" value="ECO:0007669"/>
    <property type="project" value="TreeGrafter"/>
</dbReference>
<dbReference type="CDD" id="cd02440">
    <property type="entry name" value="AdoMet_MTases"/>
    <property type="match status" value="1"/>
</dbReference>